<evidence type="ECO:0000313" key="2">
    <source>
        <dbReference type="Proteomes" id="UP000553343"/>
    </source>
</evidence>
<comment type="caution">
    <text evidence="1">The sequence shown here is derived from an EMBL/GenBank/DDBJ whole genome shotgun (WGS) entry which is preliminary data.</text>
</comment>
<reference evidence="1 2" key="1">
    <citation type="submission" date="2020-06" db="EMBL/GenBank/DDBJ databases">
        <title>High-quality draft genome of sulfate reducer Desulfobacter latus type strain AcrS2 isolated from marine sediment.</title>
        <authorList>
            <person name="Hoppe M."/>
            <person name="Larsen C.K."/>
            <person name="Marshall I.P.G."/>
            <person name="Schramm A."/>
            <person name="Marietou A.G."/>
        </authorList>
    </citation>
    <scope>NUCLEOTIDE SEQUENCE [LARGE SCALE GENOMIC DNA]</scope>
    <source>
        <strain evidence="1 2">AcRS2</strain>
    </source>
</reference>
<dbReference type="Proteomes" id="UP000553343">
    <property type="component" value="Unassembled WGS sequence"/>
</dbReference>
<dbReference type="EMBL" id="JACADJ010000046">
    <property type="protein sequence ID" value="NWH05793.1"/>
    <property type="molecule type" value="Genomic_DNA"/>
</dbReference>
<evidence type="ECO:0000313" key="1">
    <source>
        <dbReference type="EMBL" id="NWH05793.1"/>
    </source>
</evidence>
<keyword evidence="2" id="KW-1185">Reference proteome</keyword>
<accession>A0A850T258</accession>
<sequence>MLKFAKERHGWLQWFSEAKKRYGLVILNYTITNFVRNIKSLMGGSAIGRKDRKAGESYQLRETQIPYNDYFEAQKGDIGIENACFGDINL</sequence>
<dbReference type="AlphaFoldDB" id="A0A850T258"/>
<proteinExistence type="predicted"/>
<organism evidence="1 2">
    <name type="scientific">Desulfobacter latus</name>
    <dbReference type="NCBI Taxonomy" id="2292"/>
    <lineage>
        <taxon>Bacteria</taxon>
        <taxon>Pseudomonadati</taxon>
        <taxon>Thermodesulfobacteriota</taxon>
        <taxon>Desulfobacteria</taxon>
        <taxon>Desulfobacterales</taxon>
        <taxon>Desulfobacteraceae</taxon>
        <taxon>Desulfobacter</taxon>
    </lineage>
</organism>
<name>A0A850T258_9BACT</name>
<protein>
    <submittedName>
        <fullName evidence="1">Uncharacterized protein</fullName>
    </submittedName>
</protein>
<gene>
    <name evidence="1" type="ORF">HXW94_12490</name>
</gene>